<dbReference type="Pfam" id="PF00672">
    <property type="entry name" value="HAMP"/>
    <property type="match status" value="1"/>
</dbReference>
<dbReference type="InterPro" id="IPR004089">
    <property type="entry name" value="MCPsignal_dom"/>
</dbReference>
<dbReference type="SMART" id="SM00304">
    <property type="entry name" value="HAMP"/>
    <property type="match status" value="1"/>
</dbReference>
<dbReference type="InterPro" id="IPR051310">
    <property type="entry name" value="MCP_chemotaxis"/>
</dbReference>
<feature type="transmembrane region" description="Helical" evidence="4">
    <location>
        <begin position="191"/>
        <end position="213"/>
    </location>
</feature>
<evidence type="ECO:0000256" key="3">
    <source>
        <dbReference type="PROSITE-ProRule" id="PRU00284"/>
    </source>
</evidence>
<dbReference type="RefSeq" id="WP_263569156.1">
    <property type="nucleotide sequence ID" value="NZ_JAJIRN010000001.1"/>
</dbReference>
<dbReference type="PROSITE" id="PS50111">
    <property type="entry name" value="CHEMOTAXIS_TRANSDUC_2"/>
    <property type="match status" value="1"/>
</dbReference>
<dbReference type="PRINTS" id="PR00260">
    <property type="entry name" value="CHEMTRNSDUCR"/>
</dbReference>
<reference evidence="7 8" key="1">
    <citation type="submission" date="2021-11" db="EMBL/GenBank/DDBJ databases">
        <authorList>
            <person name="Liang Q."/>
            <person name="Mou H."/>
            <person name="Liu Z."/>
        </authorList>
    </citation>
    <scope>NUCLEOTIDE SEQUENCE [LARGE SCALE GENOMIC DNA]</scope>
    <source>
        <strain evidence="7 8">CHU3</strain>
    </source>
</reference>
<evidence type="ECO:0000313" key="7">
    <source>
        <dbReference type="EMBL" id="MCV2366514.1"/>
    </source>
</evidence>
<dbReference type="Gene3D" id="1.10.287.950">
    <property type="entry name" value="Methyl-accepting chemotaxis protein"/>
    <property type="match status" value="1"/>
</dbReference>
<dbReference type="Proteomes" id="UP001209701">
    <property type="component" value="Unassembled WGS sequence"/>
</dbReference>
<keyword evidence="4" id="KW-0472">Membrane</keyword>
<feature type="domain" description="HAMP" evidence="6">
    <location>
        <begin position="215"/>
        <end position="268"/>
    </location>
</feature>
<evidence type="ECO:0000259" key="5">
    <source>
        <dbReference type="PROSITE" id="PS50111"/>
    </source>
</evidence>
<keyword evidence="8" id="KW-1185">Reference proteome</keyword>
<keyword evidence="3" id="KW-0807">Transducer</keyword>
<dbReference type="PANTHER" id="PTHR43531">
    <property type="entry name" value="PROTEIN ICFG"/>
    <property type="match status" value="1"/>
</dbReference>
<sequence length="518" mass="55630">MSSPVPNTSRSMSIRKRIACLALSGWLAAVLMLVHSIWSYALLRTNAEQTFVAKDVVADILPPPMYLIELRLALSQAVEGTIPPSQGRDDVERLSTEYEARVKYWQQNPPHGLEKALFGRQHEQAGLMLQAARKQVIEPLLNKDEAAAREGLKVVHAIYQSHRVGVDATVAQGIKFAEQSQLAFDGTHQQAAWQMPVGALLLSALLLASYFWVLRSVMAPLREAIAMAHAVSAGDLRASRDSLDRADEMGQLHDAMIDMVSHLRSAIQRVRAGSSQIAKASAEIADGNMDLSTRTESQAAKLQQAGHSMQEMVGSAQQSASNTRAADELARAASGVASRSGEAVGQVVLTMQGIQQASQRISDIIGVIDSIAFQTNILALNAAVEAARAGEQGRGFAVVASEVRMLAQRSAEAAKEIKTLIQNSVEQVEAGGRSVSDAQVTIGEVVQQVQRVSVLMGETDAAIREQNQAVNGMGKTLSEIEQSTQQNAALVEQTAAAADSLRGQAQNVDQALSEFRTE</sequence>
<dbReference type="Pfam" id="PF00015">
    <property type="entry name" value="MCPsignal"/>
    <property type="match status" value="1"/>
</dbReference>
<protein>
    <submittedName>
        <fullName evidence="7">Methyl-accepting chemotaxis protein</fullName>
    </submittedName>
</protein>
<evidence type="ECO:0000256" key="4">
    <source>
        <dbReference type="SAM" id="Phobius"/>
    </source>
</evidence>
<keyword evidence="4" id="KW-0812">Transmembrane</keyword>
<accession>A0ABT2Y8X7</accession>
<comment type="caution">
    <text evidence="7">The sequence shown here is derived from an EMBL/GenBank/DDBJ whole genome shotgun (WGS) entry which is preliminary data.</text>
</comment>
<dbReference type="EMBL" id="JAJIRN010000001">
    <property type="protein sequence ID" value="MCV2366514.1"/>
    <property type="molecule type" value="Genomic_DNA"/>
</dbReference>
<dbReference type="InterPro" id="IPR003660">
    <property type="entry name" value="HAMP_dom"/>
</dbReference>
<evidence type="ECO:0000259" key="6">
    <source>
        <dbReference type="PROSITE" id="PS50885"/>
    </source>
</evidence>
<proteinExistence type="inferred from homology"/>
<keyword evidence="4" id="KW-1133">Transmembrane helix</keyword>
<dbReference type="InterPro" id="IPR004090">
    <property type="entry name" value="Chemotax_Me-accpt_rcpt"/>
</dbReference>
<feature type="domain" description="Methyl-accepting transducer" evidence="5">
    <location>
        <begin position="273"/>
        <end position="502"/>
    </location>
</feature>
<dbReference type="PROSITE" id="PS50885">
    <property type="entry name" value="HAMP"/>
    <property type="match status" value="1"/>
</dbReference>
<name>A0ABT2Y8X7_9BURK</name>
<evidence type="ECO:0000313" key="8">
    <source>
        <dbReference type="Proteomes" id="UP001209701"/>
    </source>
</evidence>
<dbReference type="SMART" id="SM00283">
    <property type="entry name" value="MA"/>
    <property type="match status" value="1"/>
</dbReference>
<evidence type="ECO:0000256" key="2">
    <source>
        <dbReference type="ARBA" id="ARBA00029447"/>
    </source>
</evidence>
<dbReference type="CDD" id="cd11386">
    <property type="entry name" value="MCP_signal"/>
    <property type="match status" value="1"/>
</dbReference>
<gene>
    <name evidence="7" type="ORF">LNV07_00150</name>
</gene>
<dbReference type="PANTHER" id="PTHR43531:SF14">
    <property type="entry name" value="METHYL-ACCEPTING CHEMOTAXIS PROTEIN I-RELATED"/>
    <property type="match status" value="1"/>
</dbReference>
<keyword evidence="1" id="KW-0488">Methylation</keyword>
<evidence type="ECO:0000256" key="1">
    <source>
        <dbReference type="ARBA" id="ARBA00022481"/>
    </source>
</evidence>
<comment type="similarity">
    <text evidence="2">Belongs to the methyl-accepting chemotaxis (MCP) protein family.</text>
</comment>
<dbReference type="SUPFAM" id="SSF58104">
    <property type="entry name" value="Methyl-accepting chemotaxis protein (MCP) signaling domain"/>
    <property type="match status" value="1"/>
</dbReference>
<dbReference type="CDD" id="cd06225">
    <property type="entry name" value="HAMP"/>
    <property type="match status" value="1"/>
</dbReference>
<organism evidence="7 8">
    <name type="scientific">Roseateles oligotrophus</name>
    <dbReference type="NCBI Taxonomy" id="1769250"/>
    <lineage>
        <taxon>Bacteria</taxon>
        <taxon>Pseudomonadati</taxon>
        <taxon>Pseudomonadota</taxon>
        <taxon>Betaproteobacteria</taxon>
        <taxon>Burkholderiales</taxon>
        <taxon>Sphaerotilaceae</taxon>
        <taxon>Roseateles</taxon>
    </lineage>
</organism>